<dbReference type="GO" id="GO:0022857">
    <property type="term" value="F:transmembrane transporter activity"/>
    <property type="evidence" value="ECO:0007669"/>
    <property type="project" value="InterPro"/>
</dbReference>
<protein>
    <submittedName>
        <fullName evidence="5">Spermidine/putrescine transport system ATP-binding protein</fullName>
    </submittedName>
</protein>
<dbReference type="SMART" id="SM00382">
    <property type="entry name" value="AAA"/>
    <property type="match status" value="1"/>
</dbReference>
<evidence type="ECO:0000259" key="4">
    <source>
        <dbReference type="PROSITE" id="PS50893"/>
    </source>
</evidence>
<proteinExistence type="predicted"/>
<dbReference type="GO" id="GO:0015847">
    <property type="term" value="P:putrescine transport"/>
    <property type="evidence" value="ECO:0007669"/>
    <property type="project" value="UniProtKB-ARBA"/>
</dbReference>
<dbReference type="SUPFAM" id="SSF52540">
    <property type="entry name" value="P-loop containing nucleoside triphosphate hydrolases"/>
    <property type="match status" value="1"/>
</dbReference>
<dbReference type="AlphaFoldDB" id="A0A3N1MFH9"/>
<organism evidence="5 6">
    <name type="scientific">Stella humosa</name>
    <dbReference type="NCBI Taxonomy" id="94"/>
    <lineage>
        <taxon>Bacteria</taxon>
        <taxon>Pseudomonadati</taxon>
        <taxon>Pseudomonadota</taxon>
        <taxon>Alphaproteobacteria</taxon>
        <taxon>Rhodospirillales</taxon>
        <taxon>Stellaceae</taxon>
        <taxon>Stella</taxon>
    </lineage>
</organism>
<dbReference type="InterPro" id="IPR008995">
    <property type="entry name" value="Mo/tungstate-bd_C_term_dom"/>
</dbReference>
<evidence type="ECO:0000313" key="5">
    <source>
        <dbReference type="EMBL" id="ROQ01895.1"/>
    </source>
</evidence>
<dbReference type="PROSITE" id="PS50893">
    <property type="entry name" value="ABC_TRANSPORTER_2"/>
    <property type="match status" value="1"/>
</dbReference>
<dbReference type="GO" id="GO:0016887">
    <property type="term" value="F:ATP hydrolysis activity"/>
    <property type="evidence" value="ECO:0007669"/>
    <property type="project" value="InterPro"/>
</dbReference>
<dbReference type="FunFam" id="3.40.50.300:FF:000133">
    <property type="entry name" value="Spermidine/putrescine import ATP-binding protein PotA"/>
    <property type="match status" value="1"/>
</dbReference>
<evidence type="ECO:0000256" key="1">
    <source>
        <dbReference type="ARBA" id="ARBA00022448"/>
    </source>
</evidence>
<dbReference type="InterPro" id="IPR017871">
    <property type="entry name" value="ABC_transporter-like_CS"/>
</dbReference>
<evidence type="ECO:0000313" key="6">
    <source>
        <dbReference type="Proteomes" id="UP000278222"/>
    </source>
</evidence>
<keyword evidence="6" id="KW-1185">Reference proteome</keyword>
<dbReference type="InterPro" id="IPR003593">
    <property type="entry name" value="AAA+_ATPase"/>
</dbReference>
<sequence length="351" mass="37102">MTALLEIVGLSKQFGGQVVLRDIDLVVEQGEFIALLGPSGCGKTTLLRCIAGFLAAETGRVCIAGEDVTDLPPYRRPLNTVFQNYALFPHMSVADNVAYGPRRRGAGRAEAGQLAMDALALVGMADMGQRMPRQLSGGQQQRVALARAVVNKPKLLLLDEPLSALDLKLRKRVQIELKQLQEKLGIAFVFVTHDQEEALTMADRVVVMNAGRIEQAGRGQDIYRSPSTRFVADFIGEANFLRTTAAGGGRVALALGAVELPAPGYAGGAAPVAVLRPEHIAIRSQALADGRVEVPAKVQSVTHVGSHVLVALDTAEGVLHCRIGGTAPVDLVRGASIVASFDAADVHLVAG</sequence>
<keyword evidence="2" id="KW-0547">Nucleotide-binding</keyword>
<keyword evidence="3 5" id="KW-0067">ATP-binding</keyword>
<dbReference type="EMBL" id="RJKX01000011">
    <property type="protein sequence ID" value="ROQ01895.1"/>
    <property type="molecule type" value="Genomic_DNA"/>
</dbReference>
<dbReference type="InterPro" id="IPR027417">
    <property type="entry name" value="P-loop_NTPase"/>
</dbReference>
<dbReference type="InterPro" id="IPR050093">
    <property type="entry name" value="ABC_SmlMolc_Importer"/>
</dbReference>
<evidence type="ECO:0000256" key="2">
    <source>
        <dbReference type="ARBA" id="ARBA00022741"/>
    </source>
</evidence>
<keyword evidence="1" id="KW-0813">Transport</keyword>
<dbReference type="SUPFAM" id="SSF50331">
    <property type="entry name" value="MOP-like"/>
    <property type="match status" value="1"/>
</dbReference>
<name>A0A3N1MFH9_9PROT</name>
<dbReference type="GO" id="GO:0043190">
    <property type="term" value="C:ATP-binding cassette (ABC) transporter complex"/>
    <property type="evidence" value="ECO:0007669"/>
    <property type="project" value="InterPro"/>
</dbReference>
<dbReference type="Gene3D" id="2.40.50.100">
    <property type="match status" value="1"/>
</dbReference>
<dbReference type="Gene3D" id="3.40.50.300">
    <property type="entry name" value="P-loop containing nucleotide triphosphate hydrolases"/>
    <property type="match status" value="1"/>
</dbReference>
<dbReference type="PANTHER" id="PTHR42781">
    <property type="entry name" value="SPERMIDINE/PUTRESCINE IMPORT ATP-BINDING PROTEIN POTA"/>
    <property type="match status" value="1"/>
</dbReference>
<dbReference type="PROSITE" id="PS00211">
    <property type="entry name" value="ABC_TRANSPORTER_1"/>
    <property type="match status" value="1"/>
</dbReference>
<dbReference type="InterPro" id="IPR003439">
    <property type="entry name" value="ABC_transporter-like_ATP-bd"/>
</dbReference>
<gene>
    <name evidence="5" type="ORF">EDC65_1082</name>
</gene>
<comment type="caution">
    <text evidence="5">The sequence shown here is derived from an EMBL/GenBank/DDBJ whole genome shotgun (WGS) entry which is preliminary data.</text>
</comment>
<dbReference type="Proteomes" id="UP000278222">
    <property type="component" value="Unassembled WGS sequence"/>
</dbReference>
<evidence type="ECO:0000256" key="3">
    <source>
        <dbReference type="ARBA" id="ARBA00022840"/>
    </source>
</evidence>
<dbReference type="RefSeq" id="WP_123688605.1">
    <property type="nucleotide sequence ID" value="NZ_AP019700.1"/>
</dbReference>
<feature type="domain" description="ABC transporter" evidence="4">
    <location>
        <begin position="5"/>
        <end position="235"/>
    </location>
</feature>
<dbReference type="Pfam" id="PF00005">
    <property type="entry name" value="ABC_tran"/>
    <property type="match status" value="1"/>
</dbReference>
<dbReference type="OrthoDB" id="9802264at2"/>
<accession>A0A3N1MFH9</accession>
<dbReference type="InterPro" id="IPR013611">
    <property type="entry name" value="Transp-assoc_OB_typ2"/>
</dbReference>
<dbReference type="GO" id="GO:0005524">
    <property type="term" value="F:ATP binding"/>
    <property type="evidence" value="ECO:0007669"/>
    <property type="project" value="UniProtKB-KW"/>
</dbReference>
<reference evidence="5 6" key="1">
    <citation type="submission" date="2018-11" db="EMBL/GenBank/DDBJ databases">
        <title>Genomic Encyclopedia of Type Strains, Phase IV (KMG-IV): sequencing the most valuable type-strain genomes for metagenomic binning, comparative biology and taxonomic classification.</title>
        <authorList>
            <person name="Goeker M."/>
        </authorList>
    </citation>
    <scope>NUCLEOTIDE SEQUENCE [LARGE SCALE GENOMIC DNA]</scope>
    <source>
        <strain evidence="5 6">DSM 5900</strain>
    </source>
</reference>
<dbReference type="Pfam" id="PF08402">
    <property type="entry name" value="TOBE_2"/>
    <property type="match status" value="1"/>
</dbReference>
<dbReference type="PANTHER" id="PTHR42781:SF4">
    <property type="entry name" value="SPERMIDINE_PUTRESCINE IMPORT ATP-BINDING PROTEIN POTA"/>
    <property type="match status" value="1"/>
</dbReference>